<organism evidence="2 3">
    <name type="scientific">Limosa lapponica baueri</name>
    <dbReference type="NCBI Taxonomy" id="1758121"/>
    <lineage>
        <taxon>Eukaryota</taxon>
        <taxon>Metazoa</taxon>
        <taxon>Chordata</taxon>
        <taxon>Craniata</taxon>
        <taxon>Vertebrata</taxon>
        <taxon>Euteleostomi</taxon>
        <taxon>Archelosauria</taxon>
        <taxon>Archosauria</taxon>
        <taxon>Dinosauria</taxon>
        <taxon>Saurischia</taxon>
        <taxon>Theropoda</taxon>
        <taxon>Coelurosauria</taxon>
        <taxon>Aves</taxon>
        <taxon>Neognathae</taxon>
        <taxon>Neoaves</taxon>
        <taxon>Charadriiformes</taxon>
        <taxon>Scolopacidae</taxon>
        <taxon>Limosa</taxon>
    </lineage>
</organism>
<evidence type="ECO:0000256" key="1">
    <source>
        <dbReference type="SAM" id="MobiDB-lite"/>
    </source>
</evidence>
<sequence>MGATEQDPDKPSCGGLILRQTEKAGTSLFPCAGRLLLCGSGSSLASETRLSEPFPTTAELQAASAAPARRQARDSHGSIALPSAPRGQALLMPRGFDSSNLWEGRGQRFFGEARAEKEEKVRTIKITEESKEV</sequence>
<evidence type="ECO:0000313" key="3">
    <source>
        <dbReference type="Proteomes" id="UP000233556"/>
    </source>
</evidence>
<reference evidence="3" key="2">
    <citation type="submission" date="2017-12" db="EMBL/GenBank/DDBJ databases">
        <title>Genome sequence of the Bar-tailed Godwit (Limosa lapponica baueri).</title>
        <authorList>
            <person name="Lima N.C.B."/>
            <person name="Parody-Merino A.M."/>
            <person name="Battley P.F."/>
            <person name="Fidler A.E."/>
            <person name="Prosdocimi F."/>
        </authorList>
    </citation>
    <scope>NUCLEOTIDE SEQUENCE [LARGE SCALE GENOMIC DNA]</scope>
</reference>
<dbReference type="AlphaFoldDB" id="A0A2I0UCS6"/>
<evidence type="ECO:0000313" key="2">
    <source>
        <dbReference type="EMBL" id="PKU43841.1"/>
    </source>
</evidence>
<gene>
    <name evidence="2" type="ORF">llap_5864</name>
</gene>
<keyword evidence="3" id="KW-1185">Reference proteome</keyword>
<proteinExistence type="predicted"/>
<dbReference type="Proteomes" id="UP000233556">
    <property type="component" value="Unassembled WGS sequence"/>
</dbReference>
<protein>
    <submittedName>
        <fullName evidence="2">Uncharacterized protein</fullName>
    </submittedName>
</protein>
<feature type="region of interest" description="Disordered" evidence="1">
    <location>
        <begin position="63"/>
        <end position="92"/>
    </location>
</feature>
<dbReference type="EMBL" id="KZ505868">
    <property type="protein sequence ID" value="PKU43841.1"/>
    <property type="molecule type" value="Genomic_DNA"/>
</dbReference>
<name>A0A2I0UCS6_LIMLA</name>
<reference evidence="3" key="1">
    <citation type="submission" date="2017-11" db="EMBL/GenBank/DDBJ databases">
        <authorList>
            <person name="Lima N.C."/>
            <person name="Parody-Merino A.M."/>
            <person name="Battley P.F."/>
            <person name="Fidler A.E."/>
            <person name="Prosdocimi F."/>
        </authorList>
    </citation>
    <scope>NUCLEOTIDE SEQUENCE [LARGE SCALE GENOMIC DNA]</scope>
</reference>
<accession>A0A2I0UCS6</accession>